<evidence type="ECO:0008006" key="4">
    <source>
        <dbReference type="Google" id="ProtNLM"/>
    </source>
</evidence>
<accession>A0ABW1RX25</accession>
<dbReference type="Proteomes" id="UP001596282">
    <property type="component" value="Unassembled WGS sequence"/>
</dbReference>
<comment type="caution">
    <text evidence="2">The sequence shown here is derived from an EMBL/GenBank/DDBJ whole genome shotgun (WGS) entry which is preliminary data.</text>
</comment>
<evidence type="ECO:0000313" key="2">
    <source>
        <dbReference type="EMBL" id="MFC6179996.1"/>
    </source>
</evidence>
<name>A0ABW1RX25_9LACO</name>
<keyword evidence="3" id="KW-1185">Reference proteome</keyword>
<evidence type="ECO:0000256" key="1">
    <source>
        <dbReference type="SAM" id="MobiDB-lite"/>
    </source>
</evidence>
<feature type="compositionally biased region" description="Basic and acidic residues" evidence="1">
    <location>
        <begin position="9"/>
        <end position="27"/>
    </location>
</feature>
<gene>
    <name evidence="2" type="ORF">ACFP5Y_01890</name>
</gene>
<feature type="region of interest" description="Disordered" evidence="1">
    <location>
        <begin position="1"/>
        <end position="27"/>
    </location>
</feature>
<evidence type="ECO:0000313" key="3">
    <source>
        <dbReference type="Proteomes" id="UP001596282"/>
    </source>
</evidence>
<sequence>MPKRITVTDQDKTGRNLKFHDNHTGKDMSRNQFVSQIKKGKYPNYEIRRINGLDTTVSKPDSTVNNNLG</sequence>
<proteinExistence type="predicted"/>
<reference evidence="3" key="1">
    <citation type="journal article" date="2019" name="Int. J. Syst. Evol. Microbiol.">
        <title>The Global Catalogue of Microorganisms (GCM) 10K type strain sequencing project: providing services to taxonomists for standard genome sequencing and annotation.</title>
        <authorList>
            <consortium name="The Broad Institute Genomics Platform"/>
            <consortium name="The Broad Institute Genome Sequencing Center for Infectious Disease"/>
            <person name="Wu L."/>
            <person name="Ma J."/>
        </authorList>
    </citation>
    <scope>NUCLEOTIDE SEQUENCE [LARGE SCALE GENOMIC DNA]</scope>
    <source>
        <strain evidence="3">CCM 8933</strain>
    </source>
</reference>
<organism evidence="2 3">
    <name type="scientific">Lactiplantibacillus daowaiensis</name>
    <dbReference type="NCBI Taxonomy" id="2559918"/>
    <lineage>
        <taxon>Bacteria</taxon>
        <taxon>Bacillati</taxon>
        <taxon>Bacillota</taxon>
        <taxon>Bacilli</taxon>
        <taxon>Lactobacillales</taxon>
        <taxon>Lactobacillaceae</taxon>
        <taxon>Lactiplantibacillus</taxon>
    </lineage>
</organism>
<dbReference type="EMBL" id="JBHSSC010000005">
    <property type="protein sequence ID" value="MFC6179996.1"/>
    <property type="molecule type" value="Genomic_DNA"/>
</dbReference>
<protein>
    <recommendedName>
        <fullName evidence="4">DUF3892 domain-containing protein</fullName>
    </recommendedName>
</protein>
<dbReference type="RefSeq" id="WP_137628166.1">
    <property type="nucleotide sequence ID" value="NZ_BJDJ01000006.1"/>
</dbReference>